<comment type="caution">
    <text evidence="4">The sequence shown here is derived from an EMBL/GenBank/DDBJ whole genome shotgun (WGS) entry which is preliminary data.</text>
</comment>
<dbReference type="AlphaFoldDB" id="A0A1F5PLY7"/>
<dbReference type="Gene3D" id="3.40.50.1170">
    <property type="entry name" value="L-asparaginase, N-terminal domain"/>
    <property type="match status" value="1"/>
</dbReference>
<dbReference type="PIRSF" id="PIRSF500176">
    <property type="entry name" value="L_ASNase"/>
    <property type="match status" value="1"/>
</dbReference>
<dbReference type="InterPro" id="IPR036152">
    <property type="entry name" value="Asp/glu_Ase-like_sf"/>
</dbReference>
<evidence type="ECO:0000256" key="1">
    <source>
        <dbReference type="PIRSR" id="PIRSR001220-1"/>
    </source>
</evidence>
<evidence type="ECO:0000313" key="5">
    <source>
        <dbReference type="Proteomes" id="UP000177682"/>
    </source>
</evidence>
<dbReference type="SUPFAM" id="SSF53774">
    <property type="entry name" value="Glutaminase/Asparaginase"/>
    <property type="match status" value="1"/>
</dbReference>
<dbReference type="PIRSF" id="PIRSF001220">
    <property type="entry name" value="L-ASNase_gatD"/>
    <property type="match status" value="1"/>
</dbReference>
<dbReference type="GO" id="GO:0004067">
    <property type="term" value="F:asparaginase activity"/>
    <property type="evidence" value="ECO:0007669"/>
    <property type="project" value="UniProtKB-UniRule"/>
</dbReference>
<dbReference type="InterPro" id="IPR027473">
    <property type="entry name" value="L-asparaginase_C"/>
</dbReference>
<feature type="domain" description="L-asparaginase N-terminal" evidence="2">
    <location>
        <begin position="2"/>
        <end position="178"/>
    </location>
</feature>
<proteinExistence type="predicted"/>
<dbReference type="PANTHER" id="PTHR11707:SF28">
    <property type="entry name" value="60 KDA LYSOPHOSPHOLIPASE"/>
    <property type="match status" value="1"/>
</dbReference>
<feature type="active site" description="O-isoaspartyl threonine intermediate" evidence="1">
    <location>
        <position position="11"/>
    </location>
</feature>
<organism evidence="4 5">
    <name type="scientific">Candidatus Doudnabacteria bacterium RIFCSPHIGHO2_12_FULL_48_16</name>
    <dbReference type="NCBI Taxonomy" id="1817838"/>
    <lineage>
        <taxon>Bacteria</taxon>
        <taxon>Candidatus Doudnaibacteriota</taxon>
    </lineage>
</organism>
<dbReference type="Pfam" id="PF00710">
    <property type="entry name" value="Asparaginase"/>
    <property type="match status" value="1"/>
</dbReference>
<dbReference type="SMART" id="SM00870">
    <property type="entry name" value="Asparaginase"/>
    <property type="match status" value="1"/>
</dbReference>
<gene>
    <name evidence="4" type="ORF">A3E29_00995</name>
</gene>
<dbReference type="InterPro" id="IPR027474">
    <property type="entry name" value="L-asparaginase_N"/>
</dbReference>
<name>A0A1F5PLY7_9BACT</name>
<dbReference type="InterPro" id="IPR006034">
    <property type="entry name" value="Asparaginase/glutaminase-like"/>
</dbReference>
<sequence length="371" mass="41138">MKVYVLNTGGTLGMIGEPLRPAQSAEELLRGINIPLDVELTLADFVSRQDSTNIQHIERVAMAGEIRKSYDDHDAFVVLHGTDSLAETCGALSMIFKLSLQKPVFVIGAQMSKSEIGSDVAMQIGNTLRVAKAFHNHGVVGVYSVCIGDVLDGSRVRKRAESDPNAFHTPGRHPVAHSWPHIRLEEGLQRKDRVLAVQGLRLDVNFERWVATFKVSADTPPWVLMDMVTKRRLKGVILEAKGAGNIPDKNWRDDESGEEYSWIDAIKAATEAGIHVGILSPFEDGRVILDRYELGKKAKDAGALSLESLTPDMADFKFRQAIAMYPNDPARIQEFISTNIVGELLPGIDEDVTMWFNPKPTARRRRSDNVE</sequence>
<accession>A0A1F5PLY7</accession>
<dbReference type="InterPro" id="IPR037152">
    <property type="entry name" value="L-asparaginase_N_sf"/>
</dbReference>
<feature type="domain" description="Asparaginase/glutaminase C-terminal" evidence="3">
    <location>
        <begin position="210"/>
        <end position="334"/>
    </location>
</feature>
<dbReference type="Pfam" id="PF17763">
    <property type="entry name" value="Asparaginase_C"/>
    <property type="match status" value="1"/>
</dbReference>
<evidence type="ECO:0008006" key="6">
    <source>
        <dbReference type="Google" id="ProtNLM"/>
    </source>
</evidence>
<dbReference type="InterPro" id="IPR040919">
    <property type="entry name" value="Asparaginase_C"/>
</dbReference>
<evidence type="ECO:0000313" key="4">
    <source>
        <dbReference type="EMBL" id="OGE90690.1"/>
    </source>
</evidence>
<dbReference type="PROSITE" id="PS51732">
    <property type="entry name" value="ASN_GLN_ASE_3"/>
    <property type="match status" value="1"/>
</dbReference>
<dbReference type="PANTHER" id="PTHR11707">
    <property type="entry name" value="L-ASPARAGINASE"/>
    <property type="match status" value="1"/>
</dbReference>
<dbReference type="EMBL" id="MFEY01000004">
    <property type="protein sequence ID" value="OGE90690.1"/>
    <property type="molecule type" value="Genomic_DNA"/>
</dbReference>
<evidence type="ECO:0000259" key="2">
    <source>
        <dbReference type="Pfam" id="PF00710"/>
    </source>
</evidence>
<dbReference type="Gene3D" id="3.40.50.40">
    <property type="match status" value="1"/>
</dbReference>
<dbReference type="PRINTS" id="PR00139">
    <property type="entry name" value="ASNGLNASE"/>
</dbReference>
<reference evidence="4 5" key="1">
    <citation type="journal article" date="2016" name="Nat. Commun.">
        <title>Thousands of microbial genomes shed light on interconnected biogeochemical processes in an aquifer system.</title>
        <authorList>
            <person name="Anantharaman K."/>
            <person name="Brown C.T."/>
            <person name="Hug L.A."/>
            <person name="Sharon I."/>
            <person name="Castelle C.J."/>
            <person name="Probst A.J."/>
            <person name="Thomas B.C."/>
            <person name="Singh A."/>
            <person name="Wilkins M.J."/>
            <person name="Karaoz U."/>
            <person name="Brodie E.L."/>
            <person name="Williams K.H."/>
            <person name="Hubbard S.S."/>
            <person name="Banfield J.F."/>
        </authorList>
    </citation>
    <scope>NUCLEOTIDE SEQUENCE [LARGE SCALE GENOMIC DNA]</scope>
</reference>
<evidence type="ECO:0000259" key="3">
    <source>
        <dbReference type="Pfam" id="PF17763"/>
    </source>
</evidence>
<dbReference type="Proteomes" id="UP000177682">
    <property type="component" value="Unassembled WGS sequence"/>
</dbReference>
<protein>
    <recommendedName>
        <fullName evidence="6">L-asparaginase N-terminal domain-containing protein</fullName>
    </recommendedName>
</protein>